<gene>
    <name evidence="1" type="ORF">L6452_12227</name>
</gene>
<sequence>MCSSFFHKAVVLIILALIIQMNGVVSFNVETDGLTLLAIRSKITVDPQDIDFGKLRYLRWLSIGDLFGFETGRLGGMKYFDSLSNCRIMPVKLLPPRKSPVRLIKLPMDEGRLPEAFHPWCCYENRIDEVVKGVVVFVDDDSLMLMVMIVDPMLLRDDVKERCLISLVEIGVKCSSESPQDRMDIGAVIHELLSNLHP</sequence>
<proteinExistence type="predicted"/>
<dbReference type="EMBL" id="CM042049">
    <property type="protein sequence ID" value="KAI3748843.1"/>
    <property type="molecule type" value="Genomic_DNA"/>
</dbReference>
<reference evidence="1 2" key="2">
    <citation type="journal article" date="2022" name="Mol. Ecol. Resour.">
        <title>The genomes of chicory, endive, great burdock and yacon provide insights into Asteraceae paleo-polyploidization history and plant inulin production.</title>
        <authorList>
            <person name="Fan W."/>
            <person name="Wang S."/>
            <person name="Wang H."/>
            <person name="Wang A."/>
            <person name="Jiang F."/>
            <person name="Liu H."/>
            <person name="Zhao H."/>
            <person name="Xu D."/>
            <person name="Zhang Y."/>
        </authorList>
    </citation>
    <scope>NUCLEOTIDE SEQUENCE [LARGE SCALE GENOMIC DNA]</scope>
    <source>
        <strain evidence="2">cv. Niubang</strain>
    </source>
</reference>
<organism evidence="1 2">
    <name type="scientific">Arctium lappa</name>
    <name type="common">Greater burdock</name>
    <name type="synonym">Lappa major</name>
    <dbReference type="NCBI Taxonomy" id="4217"/>
    <lineage>
        <taxon>Eukaryota</taxon>
        <taxon>Viridiplantae</taxon>
        <taxon>Streptophyta</taxon>
        <taxon>Embryophyta</taxon>
        <taxon>Tracheophyta</taxon>
        <taxon>Spermatophyta</taxon>
        <taxon>Magnoliopsida</taxon>
        <taxon>eudicotyledons</taxon>
        <taxon>Gunneridae</taxon>
        <taxon>Pentapetalae</taxon>
        <taxon>asterids</taxon>
        <taxon>campanulids</taxon>
        <taxon>Asterales</taxon>
        <taxon>Asteraceae</taxon>
        <taxon>Carduoideae</taxon>
        <taxon>Cardueae</taxon>
        <taxon>Arctiinae</taxon>
        <taxon>Arctium</taxon>
    </lineage>
</organism>
<dbReference type="Proteomes" id="UP001055879">
    <property type="component" value="Linkage Group LG03"/>
</dbReference>
<comment type="caution">
    <text evidence="1">The sequence shown here is derived from an EMBL/GenBank/DDBJ whole genome shotgun (WGS) entry which is preliminary data.</text>
</comment>
<name>A0ACB9DQU4_ARCLA</name>
<evidence type="ECO:0000313" key="1">
    <source>
        <dbReference type="EMBL" id="KAI3748843.1"/>
    </source>
</evidence>
<accession>A0ACB9DQU4</accession>
<keyword evidence="2" id="KW-1185">Reference proteome</keyword>
<evidence type="ECO:0000313" key="2">
    <source>
        <dbReference type="Proteomes" id="UP001055879"/>
    </source>
</evidence>
<protein>
    <submittedName>
        <fullName evidence="1">Uncharacterized protein</fullName>
    </submittedName>
</protein>
<reference evidence="2" key="1">
    <citation type="journal article" date="2022" name="Mol. Ecol. Resour.">
        <title>The genomes of chicory, endive, great burdock and yacon provide insights into Asteraceae palaeo-polyploidization history and plant inulin production.</title>
        <authorList>
            <person name="Fan W."/>
            <person name="Wang S."/>
            <person name="Wang H."/>
            <person name="Wang A."/>
            <person name="Jiang F."/>
            <person name="Liu H."/>
            <person name="Zhao H."/>
            <person name="Xu D."/>
            <person name="Zhang Y."/>
        </authorList>
    </citation>
    <scope>NUCLEOTIDE SEQUENCE [LARGE SCALE GENOMIC DNA]</scope>
    <source>
        <strain evidence="2">cv. Niubang</strain>
    </source>
</reference>